<organism evidence="3 4">
    <name type="scientific">Mesorhabditis spiculigera</name>
    <dbReference type="NCBI Taxonomy" id="96644"/>
    <lineage>
        <taxon>Eukaryota</taxon>
        <taxon>Metazoa</taxon>
        <taxon>Ecdysozoa</taxon>
        <taxon>Nematoda</taxon>
        <taxon>Chromadorea</taxon>
        <taxon>Rhabditida</taxon>
        <taxon>Rhabditina</taxon>
        <taxon>Rhabditomorpha</taxon>
        <taxon>Rhabditoidea</taxon>
        <taxon>Rhabditidae</taxon>
        <taxon>Mesorhabditinae</taxon>
        <taxon>Mesorhabditis</taxon>
    </lineage>
</organism>
<protein>
    <recommendedName>
        <fullName evidence="2">GPI ethanolamine phosphate transferase 2 C-terminal domain-containing protein</fullName>
    </recommendedName>
</protein>
<keyword evidence="1" id="KW-1133">Transmembrane helix</keyword>
<feature type="transmembrane region" description="Helical" evidence="1">
    <location>
        <begin position="672"/>
        <end position="693"/>
    </location>
</feature>
<feature type="transmembrane region" description="Helical" evidence="1">
    <location>
        <begin position="534"/>
        <end position="553"/>
    </location>
</feature>
<dbReference type="Gene3D" id="3.40.720.10">
    <property type="entry name" value="Alkaline Phosphatase, subunit A"/>
    <property type="match status" value="1"/>
</dbReference>
<comment type="caution">
    <text evidence="3">The sequence shown here is derived from an EMBL/GenBank/DDBJ whole genome shotgun (WGS) entry which is preliminary data.</text>
</comment>
<keyword evidence="1" id="KW-0812">Transmembrane</keyword>
<sequence>MRDPTARCLPVVAVALAIFLQGFLDWDFHEAPAKPDIQAQVKHCPVNPNLPVEKLVFVVIDAWRFDFLSQRTEMTWMRGELEANRADAFDMAVYSPTVTMPRIKALTTGDIPSFWSILLNFGGSGGSGSDSWIRAAREAGKKIIFYGDDTWLSLYGSELTRSEGVVSFFVKDYTEVDNNVTRQIGNEFAEQQFADWDVLILHYLGLDHIGHSLGGSSGMIGKKLAEMDAIISDIAGRLEKQTGKYALLVVGDHGMTEAGGHGGSSVSETHVPLFVKIGGVADVQEGLQKAYASIDQVDVADFASLLLGIRPISTSIGVPIHYLLNSRNLKTSTIGAWLTSAEKLIARLASTKYEDAQLHACARLFEKLSEQCQDLKPDDERICGRALRDAQSHLIRNSSSLDLTSLCLSLTMSAMVSLYLAGFLWRTAGGSRKLATFCGVSALHFLSYFASSLVEEEHDIWYFLLGSLLVVECLSRVRAPSPSRSIYELAPTFLIFVVHRANVALYSENRRRNLETNGTYPPAFTTDPEVFGTILKHLPAFLPSIFPVLIFIGSFARQPNFRDASVLIAAALSIFANSELTDWMPYIWALALLVTLFKRDSLGMLIWAVSLCHPGEAAACLGCYYIGKSLKSAPHVLSVAIPAAFFYMGNSNSIASIDIATGYAGMAEYQPLLVGAQILLHCYAGVIALLVGFSGGSSVGHWPLLPSLLFTRTTSLTGSLISLLVFRQHLFVWSVFAPKILYECTHFMVFVVMYAFARFLNK</sequence>
<proteinExistence type="predicted"/>
<evidence type="ECO:0000313" key="3">
    <source>
        <dbReference type="EMBL" id="CAJ0581599.1"/>
    </source>
</evidence>
<dbReference type="Pfam" id="PF01663">
    <property type="entry name" value="Phosphodiest"/>
    <property type="match status" value="1"/>
</dbReference>
<dbReference type="GO" id="GO:0006506">
    <property type="term" value="P:GPI anchor biosynthetic process"/>
    <property type="evidence" value="ECO:0007669"/>
    <property type="project" value="InterPro"/>
</dbReference>
<keyword evidence="4" id="KW-1185">Reference proteome</keyword>
<dbReference type="GO" id="GO:0005789">
    <property type="term" value="C:endoplasmic reticulum membrane"/>
    <property type="evidence" value="ECO:0007669"/>
    <property type="project" value="TreeGrafter"/>
</dbReference>
<gene>
    <name evidence="3" type="ORF">MSPICULIGERA_LOCUS19756</name>
</gene>
<keyword evidence="1" id="KW-0472">Membrane</keyword>
<evidence type="ECO:0000259" key="2">
    <source>
        <dbReference type="Pfam" id="PF19316"/>
    </source>
</evidence>
<dbReference type="PANTHER" id="PTHR23072">
    <property type="entry name" value="PHOSPHATIDYLINOSITOL GLYCAN-RELATED"/>
    <property type="match status" value="1"/>
</dbReference>
<dbReference type="InterPro" id="IPR002591">
    <property type="entry name" value="Phosphodiest/P_Trfase"/>
</dbReference>
<name>A0AA36G6X7_9BILA</name>
<feature type="non-terminal residue" evidence="3">
    <location>
        <position position="762"/>
    </location>
</feature>
<dbReference type="Proteomes" id="UP001177023">
    <property type="component" value="Unassembled WGS sequence"/>
</dbReference>
<dbReference type="Pfam" id="PF19316">
    <property type="entry name" value="PIGO_PIGG"/>
    <property type="match status" value="2"/>
</dbReference>
<feature type="domain" description="GPI ethanolamine phosphate transferase 2 C-terminal" evidence="2">
    <location>
        <begin position="399"/>
        <end position="500"/>
    </location>
</feature>
<dbReference type="InterPro" id="IPR039527">
    <property type="entry name" value="PIGG/GPI7"/>
</dbReference>
<reference evidence="3" key="1">
    <citation type="submission" date="2023-06" db="EMBL/GenBank/DDBJ databases">
        <authorList>
            <person name="Delattre M."/>
        </authorList>
    </citation>
    <scope>NUCLEOTIDE SEQUENCE</scope>
    <source>
        <strain evidence="3">AF72</strain>
    </source>
</reference>
<dbReference type="SUPFAM" id="SSF53649">
    <property type="entry name" value="Alkaline phosphatase-like"/>
    <property type="match status" value="1"/>
</dbReference>
<dbReference type="InterPro" id="IPR017850">
    <property type="entry name" value="Alkaline_phosphatase_core_sf"/>
</dbReference>
<accession>A0AA36G6X7</accession>
<dbReference type="AlphaFoldDB" id="A0AA36G6X7"/>
<dbReference type="InterPro" id="IPR045687">
    <property type="entry name" value="PIGG/GPI7_C"/>
</dbReference>
<feature type="transmembrane region" description="Helical" evidence="1">
    <location>
        <begin position="605"/>
        <end position="627"/>
    </location>
</feature>
<evidence type="ECO:0000256" key="1">
    <source>
        <dbReference type="SAM" id="Phobius"/>
    </source>
</evidence>
<feature type="transmembrane region" description="Helical" evidence="1">
    <location>
        <begin position="740"/>
        <end position="760"/>
    </location>
</feature>
<evidence type="ECO:0000313" key="4">
    <source>
        <dbReference type="Proteomes" id="UP001177023"/>
    </source>
</evidence>
<dbReference type="EMBL" id="CATQJA010002663">
    <property type="protein sequence ID" value="CAJ0581599.1"/>
    <property type="molecule type" value="Genomic_DNA"/>
</dbReference>
<feature type="transmembrane region" description="Helical" evidence="1">
    <location>
        <begin position="713"/>
        <end position="733"/>
    </location>
</feature>
<dbReference type="GO" id="GO:0051267">
    <property type="term" value="F:CP2 mannose-ethanolamine phosphotransferase activity"/>
    <property type="evidence" value="ECO:0007669"/>
    <property type="project" value="TreeGrafter"/>
</dbReference>
<dbReference type="PANTHER" id="PTHR23072:SF0">
    <property type="entry name" value="GPI ETHANOLAMINE PHOSPHATE TRANSFERASE 2"/>
    <property type="match status" value="1"/>
</dbReference>
<feature type="domain" description="GPI ethanolamine phosphate transferase 2 C-terminal" evidence="2">
    <location>
        <begin position="643"/>
        <end position="746"/>
    </location>
</feature>